<dbReference type="Pfam" id="PF22740">
    <property type="entry name" value="PapZ_C"/>
    <property type="match status" value="1"/>
</dbReference>
<evidence type="ECO:0000313" key="15">
    <source>
        <dbReference type="Proteomes" id="UP000823405"/>
    </source>
</evidence>
<dbReference type="PROSITE" id="PS50893">
    <property type="entry name" value="ABC_TRANSPORTER_2"/>
    <property type="match status" value="1"/>
</dbReference>
<evidence type="ECO:0000256" key="11">
    <source>
        <dbReference type="SAM" id="SignalP"/>
    </source>
</evidence>
<dbReference type="PANTHER" id="PTHR45772">
    <property type="entry name" value="CONSERVED COMPONENT OF ABC TRANSPORTER FOR NATURAL AMINO ACIDS-RELATED"/>
    <property type="match status" value="1"/>
</dbReference>
<dbReference type="Pfam" id="PF02603">
    <property type="entry name" value="Hpr_kinase_N"/>
    <property type="match status" value="1"/>
</dbReference>
<dbReference type="InterPro" id="IPR053930">
    <property type="entry name" value="RapZ-like_N"/>
</dbReference>
<dbReference type="CDD" id="cd00211">
    <property type="entry name" value="PTS_IIA_fru"/>
    <property type="match status" value="1"/>
</dbReference>
<dbReference type="InterPro" id="IPR003439">
    <property type="entry name" value="ABC_transporter-like_ATP-bd"/>
</dbReference>
<protein>
    <submittedName>
        <fullName evidence="14">Uncharacterized protein</fullName>
    </submittedName>
</protein>
<dbReference type="InterPro" id="IPR003489">
    <property type="entry name" value="RHF/RaiA"/>
</dbReference>
<keyword evidence="11" id="KW-0732">Signal</keyword>
<evidence type="ECO:0000313" key="14">
    <source>
        <dbReference type="EMBL" id="KAG0323408.1"/>
    </source>
</evidence>
<dbReference type="HAMAP" id="MF_01249">
    <property type="entry name" value="HPr_kinase"/>
    <property type="match status" value="1"/>
</dbReference>
<dbReference type="PROSITE" id="PS00211">
    <property type="entry name" value="ABC_TRANSPORTER_1"/>
    <property type="match status" value="1"/>
</dbReference>
<dbReference type="Gene3D" id="2.60.450.10">
    <property type="entry name" value="Lipopolysaccharide (LPS) transport protein A like domain"/>
    <property type="match status" value="1"/>
</dbReference>
<dbReference type="PROSITE" id="PS00372">
    <property type="entry name" value="PTS_EIIA_TYPE_2_HIS"/>
    <property type="match status" value="1"/>
</dbReference>
<evidence type="ECO:0000256" key="1">
    <source>
        <dbReference type="ARBA" id="ARBA00001120"/>
    </source>
</evidence>
<evidence type="ECO:0000256" key="4">
    <source>
        <dbReference type="ARBA" id="ARBA00022527"/>
    </source>
</evidence>
<keyword evidence="15" id="KW-1185">Reference proteome</keyword>
<dbReference type="GO" id="GO:0001530">
    <property type="term" value="F:lipopolysaccharide binding"/>
    <property type="evidence" value="ECO:0007669"/>
    <property type="project" value="InterPro"/>
</dbReference>
<dbReference type="NCBIfam" id="TIGR04406">
    <property type="entry name" value="LPS_export_lptB"/>
    <property type="match status" value="1"/>
</dbReference>
<comment type="catalytic activity">
    <reaction evidence="1">
        <text>[HPr protein]-L-serine + ATP = [HPr protein]-O-phospho-L-serine + ADP + H(+)</text>
        <dbReference type="Rhea" id="RHEA:46600"/>
        <dbReference type="Rhea" id="RHEA-COMP:11602"/>
        <dbReference type="Rhea" id="RHEA-COMP:11603"/>
        <dbReference type="ChEBI" id="CHEBI:15378"/>
        <dbReference type="ChEBI" id="CHEBI:29999"/>
        <dbReference type="ChEBI" id="CHEBI:30616"/>
        <dbReference type="ChEBI" id="CHEBI:83421"/>
        <dbReference type="ChEBI" id="CHEBI:456216"/>
    </reaction>
</comment>
<dbReference type="SUPFAM" id="SSF69754">
    <property type="entry name" value="Ribosome binding protein Y (YfiA homologue)"/>
    <property type="match status" value="1"/>
</dbReference>
<keyword evidence="5" id="KW-0808">Transferase</keyword>
<dbReference type="Pfam" id="PF00359">
    <property type="entry name" value="PTS_EIIA_2"/>
    <property type="match status" value="1"/>
</dbReference>
<comment type="caution">
    <text evidence="14">The sequence shown here is derived from an EMBL/GenBank/DDBJ whole genome shotgun (WGS) entry which is preliminary data.</text>
</comment>
<dbReference type="InterPro" id="IPR053931">
    <property type="entry name" value="RapZ_C"/>
</dbReference>
<dbReference type="Gene3D" id="3.40.1390.20">
    <property type="entry name" value="HprK N-terminal domain-like"/>
    <property type="match status" value="1"/>
</dbReference>
<dbReference type="CDD" id="cd03218">
    <property type="entry name" value="ABC_YhbG"/>
    <property type="match status" value="1"/>
</dbReference>
<dbReference type="InterPro" id="IPR011104">
    <property type="entry name" value="Hpr_kin/Pase_C"/>
</dbReference>
<dbReference type="FunFam" id="3.40.50.300:FF:000151">
    <property type="entry name" value="Lipopolysaccharide ABC transporter ATP-binding protein"/>
    <property type="match status" value="1"/>
</dbReference>
<feature type="domain" description="PTS EIIA type-2" evidence="13">
    <location>
        <begin position="523"/>
        <end position="666"/>
    </location>
</feature>
<dbReference type="EMBL" id="JAAAIN010000003">
    <property type="protein sequence ID" value="KAG0323408.1"/>
    <property type="molecule type" value="Genomic_DNA"/>
</dbReference>
<feature type="signal peptide" evidence="11">
    <location>
        <begin position="1"/>
        <end position="18"/>
    </location>
</feature>
<dbReference type="Pfam" id="PF03668">
    <property type="entry name" value="RapZ-like_N"/>
    <property type="match status" value="1"/>
</dbReference>
<organism evidence="14 15">
    <name type="scientific">Linnemannia gamsii</name>
    <dbReference type="NCBI Taxonomy" id="64522"/>
    <lineage>
        <taxon>Eukaryota</taxon>
        <taxon>Fungi</taxon>
        <taxon>Fungi incertae sedis</taxon>
        <taxon>Mucoromycota</taxon>
        <taxon>Mortierellomycotina</taxon>
        <taxon>Mortierellomycetes</taxon>
        <taxon>Mortierellales</taxon>
        <taxon>Mortierellaceae</taxon>
        <taxon>Linnemannia</taxon>
    </lineage>
</organism>
<name>A0A9P6UX96_9FUNG</name>
<dbReference type="NCBIfam" id="TIGR00679">
    <property type="entry name" value="hpr-ser"/>
    <property type="match status" value="1"/>
</dbReference>
<dbReference type="PANTHER" id="PTHR45772:SF10">
    <property type="entry name" value="LIPOPOLYSACCHARIDE EXPORT SYSTEM ATP-BINDING PROTEIN LPTB"/>
    <property type="match status" value="1"/>
</dbReference>
<keyword evidence="4" id="KW-0723">Serine/threonine-protein kinase</keyword>
<dbReference type="Pfam" id="PF03968">
    <property type="entry name" value="LptD_N"/>
    <property type="match status" value="1"/>
</dbReference>
<reference evidence="14" key="1">
    <citation type="journal article" date="2020" name="Fungal Divers.">
        <title>Resolving the Mortierellaceae phylogeny through synthesis of multi-gene phylogenetics and phylogenomics.</title>
        <authorList>
            <person name="Vandepol N."/>
            <person name="Liber J."/>
            <person name="Desiro A."/>
            <person name="Na H."/>
            <person name="Kennedy M."/>
            <person name="Barry K."/>
            <person name="Grigoriev I.V."/>
            <person name="Miller A.N."/>
            <person name="O'Donnell K."/>
            <person name="Stajich J.E."/>
            <person name="Bonito G."/>
        </authorList>
    </citation>
    <scope>NUCLEOTIDE SEQUENCE</scope>
    <source>
        <strain evidence="14">NVP60</strain>
    </source>
</reference>
<evidence type="ECO:0000256" key="10">
    <source>
        <dbReference type="ARBA" id="ARBA00047657"/>
    </source>
</evidence>
<evidence type="ECO:0000256" key="2">
    <source>
        <dbReference type="ARBA" id="ARBA00006883"/>
    </source>
</evidence>
<dbReference type="GO" id="GO:0055085">
    <property type="term" value="P:transmembrane transport"/>
    <property type="evidence" value="ECO:0007669"/>
    <property type="project" value="InterPro"/>
</dbReference>
<dbReference type="SUPFAM" id="SSF52540">
    <property type="entry name" value="P-loop containing nucleoside triphosphate hydrolases"/>
    <property type="match status" value="1"/>
</dbReference>
<comment type="similarity">
    <text evidence="2">Belongs to the HPrK/P family.</text>
</comment>
<feature type="chain" id="PRO_5040145920" evidence="11">
    <location>
        <begin position="19"/>
        <end position="1224"/>
    </location>
</feature>
<dbReference type="InterPro" id="IPR036567">
    <property type="entry name" value="RHF-like"/>
</dbReference>
<evidence type="ECO:0000256" key="8">
    <source>
        <dbReference type="ARBA" id="ARBA00022840"/>
    </source>
</evidence>
<evidence type="ECO:0000256" key="5">
    <source>
        <dbReference type="ARBA" id="ARBA00022679"/>
    </source>
</evidence>
<dbReference type="SUPFAM" id="SSF75138">
    <property type="entry name" value="HprK N-terminal domain-like"/>
    <property type="match status" value="1"/>
</dbReference>
<keyword evidence="9" id="KW-0511">Multifunctional enzyme</keyword>
<proteinExistence type="inferred from homology"/>
<dbReference type="SUPFAM" id="SSF55804">
    <property type="entry name" value="Phoshotransferase/anion transport protein"/>
    <property type="match status" value="1"/>
</dbReference>
<evidence type="ECO:0000259" key="13">
    <source>
        <dbReference type="PROSITE" id="PS51094"/>
    </source>
</evidence>
<keyword evidence="7" id="KW-0418">Kinase</keyword>
<dbReference type="PROSITE" id="PS51094">
    <property type="entry name" value="PTS_EIIA_TYPE_2"/>
    <property type="match status" value="1"/>
</dbReference>
<dbReference type="GO" id="GO:0000155">
    <property type="term" value="F:phosphorelay sensor kinase activity"/>
    <property type="evidence" value="ECO:0007669"/>
    <property type="project" value="InterPro"/>
</dbReference>
<dbReference type="GO" id="GO:0015920">
    <property type="term" value="P:lipopolysaccharide transport"/>
    <property type="evidence" value="ECO:0007669"/>
    <property type="project" value="InterPro"/>
</dbReference>
<evidence type="ECO:0000259" key="12">
    <source>
        <dbReference type="PROSITE" id="PS50893"/>
    </source>
</evidence>
<dbReference type="AlphaFoldDB" id="A0A9P6UX96"/>
<keyword evidence="6" id="KW-0547">Nucleotide-binding</keyword>
<dbReference type="GO" id="GO:0004674">
    <property type="term" value="F:protein serine/threonine kinase activity"/>
    <property type="evidence" value="ECO:0007669"/>
    <property type="project" value="UniProtKB-KW"/>
</dbReference>
<evidence type="ECO:0000256" key="6">
    <source>
        <dbReference type="ARBA" id="ARBA00022741"/>
    </source>
</evidence>
<evidence type="ECO:0000256" key="9">
    <source>
        <dbReference type="ARBA" id="ARBA00023268"/>
    </source>
</evidence>
<dbReference type="OrthoDB" id="2437043at2759"/>
<accession>A0A9P6UX96</accession>
<dbReference type="GO" id="GO:0006109">
    <property type="term" value="P:regulation of carbohydrate metabolic process"/>
    <property type="evidence" value="ECO:0007669"/>
    <property type="project" value="InterPro"/>
</dbReference>
<dbReference type="GO" id="GO:0042597">
    <property type="term" value="C:periplasmic space"/>
    <property type="evidence" value="ECO:0007669"/>
    <property type="project" value="InterPro"/>
</dbReference>
<dbReference type="Gene3D" id="3.40.930.10">
    <property type="entry name" value="Mannitol-specific EII, Chain A"/>
    <property type="match status" value="1"/>
</dbReference>
<keyword evidence="8" id="KW-0067">ATP-binding</keyword>
<dbReference type="Pfam" id="PF07475">
    <property type="entry name" value="Hpr_kinase_C"/>
    <property type="match status" value="1"/>
</dbReference>
<dbReference type="CDD" id="cd01918">
    <property type="entry name" value="HprK_C"/>
    <property type="match status" value="1"/>
</dbReference>
<comment type="catalytic activity">
    <reaction evidence="10">
        <text>[HPr protein]-O-phospho-L-serine + phosphate + H(+) = [HPr protein]-L-serine + diphosphate</text>
        <dbReference type="Rhea" id="RHEA:46604"/>
        <dbReference type="Rhea" id="RHEA-COMP:11602"/>
        <dbReference type="Rhea" id="RHEA-COMP:11603"/>
        <dbReference type="ChEBI" id="CHEBI:15378"/>
        <dbReference type="ChEBI" id="CHEBI:29999"/>
        <dbReference type="ChEBI" id="CHEBI:33019"/>
        <dbReference type="ChEBI" id="CHEBI:43474"/>
        <dbReference type="ChEBI" id="CHEBI:83421"/>
    </reaction>
</comment>
<dbReference type="InterPro" id="IPR003755">
    <property type="entry name" value="HPr(Ser)_kin/Pase"/>
</dbReference>
<evidence type="ECO:0000256" key="3">
    <source>
        <dbReference type="ARBA" id="ARBA00022448"/>
    </source>
</evidence>
<evidence type="ECO:0000256" key="7">
    <source>
        <dbReference type="ARBA" id="ARBA00022777"/>
    </source>
</evidence>
<dbReference type="InterPro" id="IPR051120">
    <property type="entry name" value="ABC_AA/LPS_Transport"/>
</dbReference>
<dbReference type="CDD" id="cd00552">
    <property type="entry name" value="RaiA"/>
    <property type="match status" value="1"/>
</dbReference>
<feature type="domain" description="ABC transporter" evidence="12">
    <location>
        <begin position="209"/>
        <end position="447"/>
    </location>
</feature>
<dbReference type="InterPro" id="IPR030921">
    <property type="entry name" value="LPS_export_LptB"/>
</dbReference>
<dbReference type="NCBIfam" id="TIGR03002">
    <property type="entry name" value="outer_YhbN_LptA"/>
    <property type="match status" value="1"/>
</dbReference>
<dbReference type="Gene3D" id="3.30.160.100">
    <property type="entry name" value="Ribosome hibernation promotion factor-like"/>
    <property type="match status" value="1"/>
</dbReference>
<dbReference type="GO" id="GO:0005524">
    <property type="term" value="F:ATP binding"/>
    <property type="evidence" value="ECO:0007669"/>
    <property type="project" value="UniProtKB-KW"/>
</dbReference>
<dbReference type="InterPro" id="IPR014340">
    <property type="entry name" value="LptA"/>
</dbReference>
<dbReference type="Pfam" id="PF00005">
    <property type="entry name" value="ABC_tran"/>
    <property type="match status" value="1"/>
</dbReference>
<dbReference type="InterPro" id="IPR005653">
    <property type="entry name" value="OstA-like_N"/>
</dbReference>
<dbReference type="InterPro" id="IPR011126">
    <property type="entry name" value="Hpr_kin/Pase_Hpr_N"/>
</dbReference>
<dbReference type="SMART" id="SM00382">
    <property type="entry name" value="AAA"/>
    <property type="match status" value="1"/>
</dbReference>
<dbReference type="GO" id="GO:0016887">
    <property type="term" value="F:ATP hydrolysis activity"/>
    <property type="evidence" value="ECO:0007669"/>
    <property type="project" value="InterPro"/>
</dbReference>
<dbReference type="GO" id="GO:0043190">
    <property type="term" value="C:ATP-binding cassette (ABC) transporter complex"/>
    <property type="evidence" value="ECO:0007669"/>
    <property type="project" value="InterPro"/>
</dbReference>
<dbReference type="NCBIfam" id="TIGR00741">
    <property type="entry name" value="yfiA"/>
    <property type="match status" value="1"/>
</dbReference>
<dbReference type="InterPro" id="IPR002178">
    <property type="entry name" value="PTS_EIIA_type-2_dom"/>
</dbReference>
<dbReference type="Proteomes" id="UP000823405">
    <property type="component" value="Unassembled WGS sequence"/>
</dbReference>
<dbReference type="InterPro" id="IPR028979">
    <property type="entry name" value="Ser_kin/Pase_Hpr-like_N_sf"/>
</dbReference>
<sequence length="1224" mass="135877">MPEAIFALCLVLFSVVFGQSVYAVRLDSEQPVYVQADRWTYDDLKQVNVLTGRVIITKGKLTIKGDRVIVKQDAEGYQSMTSYAEGRENLAYFRQALNGAQGYIEGYGKQIDYNSQSEVTTLTRRAMVRRRLLPSEKVLDEVSGSVISYDGQKERYWASAGHATSRVRAMLSPHYATGHKTLSPADANLSLVNVSAFSSRYPVGRDSILAARNLQKRYGKRTVVKDVSLEVKSGEVVGLLGPNGAGKTTSFYMIVGLVPLDRGEITLNGKLISLLPIHQRARLGLSYLPQEASVFRKLSVEQNIRAVLELQLGEDGKRLPADIISERTQALMEELQITHLSDNPALSLSGGERRRVEIARALATNPGFILLDEPFAGVDPIAVLEIQKIVRFLKQREIGVLITDHNVRETLGICDHAYIISDGSVLAAGLPEEIIENESVRRVYLGEHFRFMDLQISGHHLDVTPALREYVINKLEKVTRHFDHVIDGAVMLALDNHKEKNKRQKAEIKLRLKGKDIFAETTEVDLYTAIDLLIDKLDRQRVFEQAGLIFENHHGIARSVVTDNLFAREQLGSTGLGQGVAIPHGRIAGLKHPLAAFIRLAEPIPFEAPDELPVALLIFLLVPEQATQHHLDILSEIAQLLSDQKARASLTHEQDRRSDHSMNSSEGINAQSIFDDNAASLKLSWLAGHEGWERGFSSETVAHATSSADLVGHLNLIHPNRIQVLGEAEMLYYTRQSDEERQRQMAELIALVPPFLVVAGGIDASDDLVLRCTRSSTPLFTTPISAAAVIDSLRLYMSRILAPSITMHGVFLDILGMGVLLTGDSGLGKSELGLELISRGHGLVADDAVDFTRLGLDFIEGRCPPLLQNLLEVRGLGLLDIKTIFGETAVRRKMKLKLAVRLVRRPDGEFQRLPLEKQSIDVLGLPINQVTLQVAAGRNLAVLVEAAVRNTILQLRGINTLQDFMEQQRAAMNENRDFLARDGYTRLAVAIDARSGSSLAELPAIVDVLQGRHEVHVLFLNASTQALIQRFSETRRRHPLSLNSSDHTAGGQTSLADAIESERELVSGLASFGHQLDTSNLRAHTLRAWVRQFIEHEHVGMTLMFESFGFKRGLPLDADFVFDARALPNPYYDQRLRPLTGLDRPVADFLDALPEVQMFIDDIERFLLTWLPRFRADHRSYLTVAVGCTGGQHRSVHIAQVLGQRLRGAAEVLVRHREIDALDG</sequence>
<dbReference type="SUPFAM" id="SSF53795">
    <property type="entry name" value="PEP carboxykinase-like"/>
    <property type="match status" value="1"/>
</dbReference>
<dbReference type="InterPro" id="IPR017871">
    <property type="entry name" value="ABC_transporter-like_CS"/>
</dbReference>
<dbReference type="Gene3D" id="3.40.50.300">
    <property type="entry name" value="P-loop containing nucleotide triphosphate hydrolases"/>
    <property type="match status" value="2"/>
</dbReference>
<gene>
    <name evidence="14" type="ORF">BGZ97_006770</name>
</gene>
<dbReference type="InterPro" id="IPR016152">
    <property type="entry name" value="PTrfase/Anion_transptr"/>
</dbReference>
<dbReference type="NCBIfam" id="NF003828">
    <property type="entry name" value="PRK05416.1"/>
    <property type="match status" value="1"/>
</dbReference>
<dbReference type="InterPro" id="IPR027417">
    <property type="entry name" value="P-loop_NTPase"/>
</dbReference>
<dbReference type="InterPro" id="IPR003593">
    <property type="entry name" value="AAA+_ATPase"/>
</dbReference>
<keyword evidence="3" id="KW-0813">Transport</keyword>
<dbReference type="HAMAP" id="MF_01914">
    <property type="entry name" value="LPS_assembly_LptA"/>
    <property type="match status" value="1"/>
</dbReference>